<evidence type="ECO:0000313" key="1">
    <source>
        <dbReference type="EMBL" id="KAK6736375.1"/>
    </source>
</evidence>
<dbReference type="EMBL" id="JAVFWL010000002">
    <property type="protein sequence ID" value="KAK6736375.1"/>
    <property type="molecule type" value="Genomic_DNA"/>
</dbReference>
<name>A0ABR1CE35_NECAM</name>
<gene>
    <name evidence="1" type="primary">Necator_chrII.g6992</name>
    <name evidence="1" type="ORF">RB195_019199</name>
</gene>
<comment type="caution">
    <text evidence="1">The sequence shown here is derived from an EMBL/GenBank/DDBJ whole genome shotgun (WGS) entry which is preliminary data.</text>
</comment>
<keyword evidence="2" id="KW-1185">Reference proteome</keyword>
<evidence type="ECO:0000313" key="2">
    <source>
        <dbReference type="Proteomes" id="UP001303046"/>
    </source>
</evidence>
<reference evidence="1 2" key="1">
    <citation type="submission" date="2023-08" db="EMBL/GenBank/DDBJ databases">
        <title>A Necator americanus chromosomal reference genome.</title>
        <authorList>
            <person name="Ilik V."/>
            <person name="Petrzelkova K.J."/>
            <person name="Pardy F."/>
            <person name="Fuh T."/>
            <person name="Niatou-Singa F.S."/>
            <person name="Gouil Q."/>
            <person name="Baker L."/>
            <person name="Ritchie M.E."/>
            <person name="Jex A.R."/>
            <person name="Gazzola D."/>
            <person name="Li H."/>
            <person name="Toshio Fujiwara R."/>
            <person name="Zhan B."/>
            <person name="Aroian R.V."/>
            <person name="Pafco B."/>
            <person name="Schwarz E.M."/>
        </authorList>
    </citation>
    <scope>NUCLEOTIDE SEQUENCE [LARGE SCALE GENOMIC DNA]</scope>
    <source>
        <strain evidence="1 2">Aroian</strain>
        <tissue evidence="1">Whole animal</tissue>
    </source>
</reference>
<proteinExistence type="predicted"/>
<dbReference type="Proteomes" id="UP001303046">
    <property type="component" value="Unassembled WGS sequence"/>
</dbReference>
<accession>A0ABR1CE35</accession>
<sequence>MFLTGRDCGLLKDSIVEDIRYLVLSTISCDSGRFKSHNGNEAGSTDQESGWIDTTKLVSYATLRLPSGNY</sequence>
<protein>
    <submittedName>
        <fullName evidence="1">Uncharacterized protein</fullName>
    </submittedName>
</protein>
<organism evidence="1 2">
    <name type="scientific">Necator americanus</name>
    <name type="common">Human hookworm</name>
    <dbReference type="NCBI Taxonomy" id="51031"/>
    <lineage>
        <taxon>Eukaryota</taxon>
        <taxon>Metazoa</taxon>
        <taxon>Ecdysozoa</taxon>
        <taxon>Nematoda</taxon>
        <taxon>Chromadorea</taxon>
        <taxon>Rhabditida</taxon>
        <taxon>Rhabditina</taxon>
        <taxon>Rhabditomorpha</taxon>
        <taxon>Strongyloidea</taxon>
        <taxon>Ancylostomatidae</taxon>
        <taxon>Bunostominae</taxon>
        <taxon>Necator</taxon>
    </lineage>
</organism>